<sequence>MENKKSNFLLADMSFPILVGMACAAIFAGTHMFVVHGVGAFNEIFTVKLLEQGITSGDYAAAAGYAAGFLIARVLEGPLVGLLDIGGSLMTGVGIGIPAMLLASGIESPVKSFPLALLVGLVIGLIIGIIIIAIRKAVPDGMSAGGTGIMMGAGNATGRFLGPLIILSAIQYNIPAGVGSFLGAALFYKFDRHIAGGAIIGAMLIGGLALLF</sequence>
<feature type="transmembrane region" description="Helical" evidence="1">
    <location>
        <begin position="59"/>
        <end position="75"/>
    </location>
</feature>
<name>A0AAX1TSP2_9FUSO</name>
<feature type="transmembrane region" description="Helical" evidence="1">
    <location>
        <begin position="160"/>
        <end position="188"/>
    </location>
</feature>
<dbReference type="Pfam" id="PF14187">
    <property type="entry name" value="DUF4310"/>
    <property type="match status" value="1"/>
</dbReference>
<feature type="transmembrane region" description="Helical" evidence="1">
    <location>
        <begin position="15"/>
        <end position="39"/>
    </location>
</feature>
<dbReference type="AlphaFoldDB" id="A0AAX1TSP2"/>
<dbReference type="InterPro" id="IPR025456">
    <property type="entry name" value="DUF4310"/>
</dbReference>
<feature type="transmembrane region" description="Helical" evidence="1">
    <location>
        <begin position="82"/>
        <end position="103"/>
    </location>
</feature>
<evidence type="ECO:0008006" key="4">
    <source>
        <dbReference type="Google" id="ProtNLM"/>
    </source>
</evidence>
<keyword evidence="1" id="KW-0812">Transmembrane</keyword>
<evidence type="ECO:0000256" key="1">
    <source>
        <dbReference type="SAM" id="Phobius"/>
    </source>
</evidence>
<keyword evidence="1" id="KW-0472">Membrane</keyword>
<gene>
    <name evidence="2" type="ORF">NCTC12112_00396</name>
</gene>
<organism evidence="2 3">
    <name type="scientific">Fusobacterium ulcerans</name>
    <dbReference type="NCBI Taxonomy" id="861"/>
    <lineage>
        <taxon>Bacteria</taxon>
        <taxon>Fusobacteriati</taxon>
        <taxon>Fusobacteriota</taxon>
        <taxon>Fusobacteriia</taxon>
        <taxon>Fusobacteriales</taxon>
        <taxon>Fusobacteriaceae</taxon>
        <taxon>Fusobacterium</taxon>
    </lineage>
</organism>
<feature type="transmembrane region" description="Helical" evidence="1">
    <location>
        <begin position="115"/>
        <end position="134"/>
    </location>
</feature>
<proteinExistence type="predicted"/>
<evidence type="ECO:0000313" key="3">
    <source>
        <dbReference type="Proteomes" id="UP000249008"/>
    </source>
</evidence>
<dbReference type="RefSeq" id="WP_005979314.1">
    <property type="nucleotide sequence ID" value="NZ_BAABXY010000001.1"/>
</dbReference>
<dbReference type="NCBIfam" id="TIGR03579">
    <property type="entry name" value="EF_0833"/>
    <property type="match status" value="1"/>
</dbReference>
<keyword evidence="1" id="KW-1133">Transmembrane helix</keyword>
<protein>
    <recommendedName>
        <fullName evidence="4">DUF4310 domain-containing protein</fullName>
    </recommendedName>
</protein>
<dbReference type="KEGG" id="ful:C4N20_09225"/>
<reference evidence="2 3" key="1">
    <citation type="submission" date="2018-06" db="EMBL/GenBank/DDBJ databases">
        <authorList>
            <consortium name="Pathogen Informatics"/>
            <person name="Doyle S."/>
        </authorList>
    </citation>
    <scope>NUCLEOTIDE SEQUENCE [LARGE SCALE GENOMIC DNA]</scope>
    <source>
        <strain evidence="2 3">NCTC12112</strain>
    </source>
</reference>
<accession>A0AAX1TSP2</accession>
<dbReference type="EMBL" id="LS483487">
    <property type="protein sequence ID" value="SQJ00041.1"/>
    <property type="molecule type" value="Genomic_DNA"/>
</dbReference>
<dbReference type="PROSITE" id="PS51257">
    <property type="entry name" value="PROKAR_LIPOPROTEIN"/>
    <property type="match status" value="1"/>
</dbReference>
<evidence type="ECO:0000313" key="2">
    <source>
        <dbReference type="EMBL" id="SQJ00041.1"/>
    </source>
</evidence>
<dbReference type="GeneID" id="78454991"/>
<feature type="transmembrane region" description="Helical" evidence="1">
    <location>
        <begin position="194"/>
        <end position="211"/>
    </location>
</feature>
<dbReference type="Proteomes" id="UP000249008">
    <property type="component" value="Chromosome 1"/>
</dbReference>